<dbReference type="EMBL" id="CAQQ02001801">
    <property type="status" value="NOT_ANNOTATED_CDS"/>
    <property type="molecule type" value="Genomic_DNA"/>
</dbReference>
<feature type="transmembrane region" description="Helical" evidence="1">
    <location>
        <begin position="137"/>
        <end position="156"/>
    </location>
</feature>
<sequence length="172" mass="20619">MATHHPHHSAKIKGMIRRIFEIKGNVGIRWWFWTQAVHYSHFWRDFCRFHGRPEQDKWMLLIAESETKICTLFKQFNAMDGDNLQMLITYMYKTIFRIDLIFFLFFLEHVPVPDFITTFIFYKWICSRWSPGAFTELNVLMNVIYLSLMMLGIAHYDRCCTRGCSLGSVRET</sequence>
<keyword evidence="3" id="KW-1185">Reference proteome</keyword>
<dbReference type="EMBL" id="CAQQ02001802">
    <property type="status" value="NOT_ANNOTATED_CDS"/>
    <property type="molecule type" value="Genomic_DNA"/>
</dbReference>
<evidence type="ECO:0000313" key="3">
    <source>
        <dbReference type="Proteomes" id="UP000015102"/>
    </source>
</evidence>
<name>T1GU80_MEGSC</name>
<keyword evidence="1" id="KW-1133">Transmembrane helix</keyword>
<dbReference type="Proteomes" id="UP000015102">
    <property type="component" value="Unassembled WGS sequence"/>
</dbReference>
<feature type="transmembrane region" description="Helical" evidence="1">
    <location>
        <begin position="100"/>
        <end position="125"/>
    </location>
</feature>
<keyword evidence="1" id="KW-0472">Membrane</keyword>
<protein>
    <submittedName>
        <fullName evidence="2">Uncharacterized protein</fullName>
    </submittedName>
</protein>
<evidence type="ECO:0000256" key="1">
    <source>
        <dbReference type="SAM" id="Phobius"/>
    </source>
</evidence>
<organism evidence="2 3">
    <name type="scientific">Megaselia scalaris</name>
    <name type="common">Humpbacked fly</name>
    <name type="synonym">Phora scalaris</name>
    <dbReference type="NCBI Taxonomy" id="36166"/>
    <lineage>
        <taxon>Eukaryota</taxon>
        <taxon>Metazoa</taxon>
        <taxon>Ecdysozoa</taxon>
        <taxon>Arthropoda</taxon>
        <taxon>Hexapoda</taxon>
        <taxon>Insecta</taxon>
        <taxon>Pterygota</taxon>
        <taxon>Neoptera</taxon>
        <taxon>Endopterygota</taxon>
        <taxon>Diptera</taxon>
        <taxon>Brachycera</taxon>
        <taxon>Muscomorpha</taxon>
        <taxon>Platypezoidea</taxon>
        <taxon>Phoridae</taxon>
        <taxon>Megaseliini</taxon>
        <taxon>Megaselia</taxon>
    </lineage>
</organism>
<proteinExistence type="predicted"/>
<evidence type="ECO:0000313" key="2">
    <source>
        <dbReference type="EnsemblMetazoa" id="MESCA007288-PA"/>
    </source>
</evidence>
<accession>T1GU80</accession>
<reference evidence="2" key="2">
    <citation type="submission" date="2015-06" db="UniProtKB">
        <authorList>
            <consortium name="EnsemblMetazoa"/>
        </authorList>
    </citation>
    <scope>IDENTIFICATION</scope>
</reference>
<dbReference type="EnsemblMetazoa" id="MESCA007288-RA">
    <property type="protein sequence ID" value="MESCA007288-PA"/>
    <property type="gene ID" value="MESCA007288"/>
</dbReference>
<dbReference type="HOGENOM" id="CLU_1557041_0_0_1"/>
<dbReference type="AlphaFoldDB" id="T1GU80"/>
<reference evidence="3" key="1">
    <citation type="submission" date="2013-02" db="EMBL/GenBank/DDBJ databases">
        <authorList>
            <person name="Hughes D."/>
        </authorList>
    </citation>
    <scope>NUCLEOTIDE SEQUENCE</scope>
    <source>
        <strain>Durham</strain>
        <strain evidence="3">NC isolate 2 -- Noor lab</strain>
    </source>
</reference>
<dbReference type="EMBL" id="CAQQ02001803">
    <property type="status" value="NOT_ANNOTATED_CDS"/>
    <property type="molecule type" value="Genomic_DNA"/>
</dbReference>
<keyword evidence="1" id="KW-0812">Transmembrane</keyword>